<protein>
    <recommendedName>
        <fullName evidence="3">Proteasome assembly chaperone 3</fullName>
    </recommendedName>
</protein>
<dbReference type="Proteomes" id="UP000594262">
    <property type="component" value="Unplaced"/>
</dbReference>
<dbReference type="Pfam" id="PF10178">
    <property type="entry name" value="PAC3"/>
    <property type="match status" value="1"/>
</dbReference>
<reference evidence="1" key="1">
    <citation type="submission" date="2021-01" db="UniProtKB">
        <authorList>
            <consortium name="EnsemblMetazoa"/>
        </authorList>
    </citation>
    <scope>IDENTIFICATION</scope>
</reference>
<dbReference type="PANTHER" id="PTHR31051:SF1">
    <property type="entry name" value="PROTEASOME ASSEMBLY CHAPERONE 3"/>
    <property type="match status" value="1"/>
</dbReference>
<dbReference type="OrthoDB" id="5839at2759"/>
<name>A0A7M5V3A0_9CNID</name>
<evidence type="ECO:0008006" key="3">
    <source>
        <dbReference type="Google" id="ProtNLM"/>
    </source>
</evidence>
<accession>A0A7M5V3A0</accession>
<dbReference type="EnsemblMetazoa" id="CLYHEMT001692.1">
    <property type="protein sequence ID" value="CLYHEMP001692.1"/>
    <property type="gene ID" value="CLYHEMG001692"/>
</dbReference>
<dbReference type="RefSeq" id="XP_066914548.1">
    <property type="nucleotide sequence ID" value="XM_067058447.1"/>
</dbReference>
<evidence type="ECO:0000313" key="2">
    <source>
        <dbReference type="Proteomes" id="UP000594262"/>
    </source>
</evidence>
<dbReference type="AlphaFoldDB" id="A0A7M5V3A0"/>
<dbReference type="InterPro" id="IPR053720">
    <property type="entry name" value="Psm_Assembly_Chaperone"/>
</dbReference>
<proteinExistence type="predicted"/>
<dbReference type="Gene3D" id="3.30.230.90">
    <property type="match status" value="1"/>
</dbReference>
<dbReference type="GO" id="GO:0043248">
    <property type="term" value="P:proteasome assembly"/>
    <property type="evidence" value="ECO:0007669"/>
    <property type="project" value="InterPro"/>
</dbReference>
<dbReference type="GeneID" id="136801781"/>
<dbReference type="InterPro" id="IPR018788">
    <property type="entry name" value="Proteasome_assmbl_chp_3"/>
</dbReference>
<sequence length="142" mass="16331">MLADNTQLIQSGLHKRNHELQSRDFAIQSDDEKLRTEFHAQKFKNRIVINITQCQSFGSVINITKDENGPMTTPNSEISVNVQFLLGEQHQMYKIISKKIGQIVFQETELPVLLTLALKSKTPEIFKLVTENIAKVDVWEMF</sequence>
<dbReference type="PANTHER" id="PTHR31051">
    <property type="entry name" value="PROTEASOME ASSEMBLY CHAPERONE 3"/>
    <property type="match status" value="1"/>
</dbReference>
<keyword evidence="2" id="KW-1185">Reference proteome</keyword>
<organism evidence="1 2">
    <name type="scientific">Clytia hemisphaerica</name>
    <dbReference type="NCBI Taxonomy" id="252671"/>
    <lineage>
        <taxon>Eukaryota</taxon>
        <taxon>Metazoa</taxon>
        <taxon>Cnidaria</taxon>
        <taxon>Hydrozoa</taxon>
        <taxon>Hydroidolina</taxon>
        <taxon>Leptothecata</taxon>
        <taxon>Obeliida</taxon>
        <taxon>Clytiidae</taxon>
        <taxon>Clytia</taxon>
    </lineage>
</organism>
<evidence type="ECO:0000313" key="1">
    <source>
        <dbReference type="EnsemblMetazoa" id="CLYHEMP001692.1"/>
    </source>
</evidence>